<dbReference type="GO" id="GO:0004674">
    <property type="term" value="F:protein serine/threonine kinase activity"/>
    <property type="evidence" value="ECO:0007669"/>
    <property type="project" value="UniProtKB-KW"/>
</dbReference>
<dbReference type="PROSITE" id="PS50011">
    <property type="entry name" value="PROTEIN_KINASE_DOM"/>
    <property type="match status" value="1"/>
</dbReference>
<evidence type="ECO:0000256" key="3">
    <source>
        <dbReference type="ARBA" id="ARBA00022679"/>
    </source>
</evidence>
<feature type="compositionally biased region" description="Low complexity" evidence="9">
    <location>
        <begin position="1"/>
        <end position="70"/>
    </location>
</feature>
<evidence type="ECO:0000313" key="12">
    <source>
        <dbReference type="Proteomes" id="UP000677913"/>
    </source>
</evidence>
<name>A0A8J7WQP1_9ACTN</name>
<comment type="catalytic activity">
    <reaction evidence="8">
        <text>L-seryl-[protein] + ATP = O-phospho-L-seryl-[protein] + ADP + H(+)</text>
        <dbReference type="Rhea" id="RHEA:17989"/>
        <dbReference type="Rhea" id="RHEA-COMP:9863"/>
        <dbReference type="Rhea" id="RHEA-COMP:11604"/>
        <dbReference type="ChEBI" id="CHEBI:15378"/>
        <dbReference type="ChEBI" id="CHEBI:29999"/>
        <dbReference type="ChEBI" id="CHEBI:30616"/>
        <dbReference type="ChEBI" id="CHEBI:83421"/>
        <dbReference type="ChEBI" id="CHEBI:456216"/>
        <dbReference type="EC" id="2.7.11.1"/>
    </reaction>
</comment>
<evidence type="ECO:0000256" key="2">
    <source>
        <dbReference type="ARBA" id="ARBA00022527"/>
    </source>
</evidence>
<dbReference type="AlphaFoldDB" id="A0A8J7WQP1"/>
<dbReference type="PANTHER" id="PTHR24363:SF0">
    <property type="entry name" value="SERINE_THREONINE KINASE LIKE DOMAIN CONTAINING 1"/>
    <property type="match status" value="1"/>
</dbReference>
<evidence type="ECO:0000256" key="9">
    <source>
        <dbReference type="SAM" id="MobiDB-lite"/>
    </source>
</evidence>
<dbReference type="Pfam" id="PF16919">
    <property type="entry name" value="PknG_rubred"/>
    <property type="match status" value="1"/>
</dbReference>
<dbReference type="InterPro" id="IPR000719">
    <property type="entry name" value="Prot_kinase_dom"/>
</dbReference>
<keyword evidence="3" id="KW-0808">Transferase</keyword>
<dbReference type="PANTHER" id="PTHR24363">
    <property type="entry name" value="SERINE/THREONINE PROTEIN KINASE"/>
    <property type="match status" value="1"/>
</dbReference>
<evidence type="ECO:0000256" key="5">
    <source>
        <dbReference type="ARBA" id="ARBA00022777"/>
    </source>
</evidence>
<comment type="catalytic activity">
    <reaction evidence="7">
        <text>L-threonyl-[protein] + ATP = O-phospho-L-threonyl-[protein] + ADP + H(+)</text>
        <dbReference type="Rhea" id="RHEA:46608"/>
        <dbReference type="Rhea" id="RHEA-COMP:11060"/>
        <dbReference type="Rhea" id="RHEA-COMP:11605"/>
        <dbReference type="ChEBI" id="CHEBI:15378"/>
        <dbReference type="ChEBI" id="CHEBI:30013"/>
        <dbReference type="ChEBI" id="CHEBI:30616"/>
        <dbReference type="ChEBI" id="CHEBI:61977"/>
        <dbReference type="ChEBI" id="CHEBI:456216"/>
        <dbReference type="EC" id="2.7.11.1"/>
    </reaction>
</comment>
<comment type="caution">
    <text evidence="11">The sequence shown here is derived from an EMBL/GenBank/DDBJ whole genome shotgun (WGS) entry which is preliminary data.</text>
</comment>
<dbReference type="FunFam" id="1.10.510.10:FF:000306">
    <property type="entry name" value="Serine/threonine protein kinase"/>
    <property type="match status" value="1"/>
</dbReference>
<dbReference type="Proteomes" id="UP000677913">
    <property type="component" value="Unassembled WGS sequence"/>
</dbReference>
<dbReference type="Pfam" id="PF16918">
    <property type="entry name" value="PknG_TPR"/>
    <property type="match status" value="1"/>
</dbReference>
<evidence type="ECO:0000256" key="1">
    <source>
        <dbReference type="ARBA" id="ARBA00012513"/>
    </source>
</evidence>
<feature type="domain" description="Protein kinase" evidence="10">
    <location>
        <begin position="152"/>
        <end position="426"/>
    </location>
</feature>
<dbReference type="InterPro" id="IPR031636">
    <property type="entry name" value="PknG_TPR"/>
</dbReference>
<dbReference type="EMBL" id="JAGSXH010000056">
    <property type="protein sequence ID" value="MBS2964662.1"/>
    <property type="molecule type" value="Genomic_DNA"/>
</dbReference>
<reference evidence="11" key="1">
    <citation type="submission" date="2021-04" db="EMBL/GenBank/DDBJ databases">
        <title>Genome based classification of Actinospica acidithermotolerans sp. nov., an actinobacterium isolated from an Indonesian hot spring.</title>
        <authorList>
            <person name="Kusuma A.B."/>
            <person name="Putra K.E."/>
            <person name="Nafisah S."/>
            <person name="Loh J."/>
            <person name="Nouioui I."/>
            <person name="Goodfellow M."/>
        </authorList>
    </citation>
    <scope>NUCLEOTIDE SEQUENCE</scope>
    <source>
        <strain evidence="11">DSM 45618</strain>
    </source>
</reference>
<dbReference type="GO" id="GO:0005524">
    <property type="term" value="F:ATP binding"/>
    <property type="evidence" value="ECO:0007669"/>
    <property type="project" value="UniProtKB-KW"/>
</dbReference>
<organism evidence="11 12">
    <name type="scientific">Actinocrinis puniceicyclus</name>
    <dbReference type="NCBI Taxonomy" id="977794"/>
    <lineage>
        <taxon>Bacteria</taxon>
        <taxon>Bacillati</taxon>
        <taxon>Actinomycetota</taxon>
        <taxon>Actinomycetes</taxon>
        <taxon>Catenulisporales</taxon>
        <taxon>Actinospicaceae</taxon>
        <taxon>Actinocrinis</taxon>
    </lineage>
</organism>
<evidence type="ECO:0000259" key="10">
    <source>
        <dbReference type="PROSITE" id="PS50011"/>
    </source>
</evidence>
<keyword evidence="5 11" id="KW-0418">Kinase</keyword>
<dbReference type="EC" id="2.7.11.1" evidence="1"/>
<proteinExistence type="predicted"/>
<dbReference type="InterPro" id="IPR011009">
    <property type="entry name" value="Kinase-like_dom_sf"/>
</dbReference>
<keyword evidence="2" id="KW-0723">Serine/threonine-protein kinase</keyword>
<evidence type="ECO:0000256" key="7">
    <source>
        <dbReference type="ARBA" id="ARBA00047899"/>
    </source>
</evidence>
<dbReference type="Pfam" id="PF00069">
    <property type="entry name" value="Pkinase"/>
    <property type="match status" value="1"/>
</dbReference>
<keyword evidence="4" id="KW-0547">Nucleotide-binding</keyword>
<dbReference type="Gene3D" id="1.10.510.10">
    <property type="entry name" value="Transferase(Phosphotransferase) domain 1"/>
    <property type="match status" value="1"/>
</dbReference>
<evidence type="ECO:0000256" key="4">
    <source>
        <dbReference type="ARBA" id="ARBA00022741"/>
    </source>
</evidence>
<feature type="region of interest" description="Disordered" evidence="9">
    <location>
        <begin position="1"/>
        <end position="76"/>
    </location>
</feature>
<dbReference type="SUPFAM" id="SSF56112">
    <property type="entry name" value="Protein kinase-like (PK-like)"/>
    <property type="match status" value="1"/>
</dbReference>
<keyword evidence="6" id="KW-0067">ATP-binding</keyword>
<sequence length="739" mass="79276">MAAGLAAASPAAGSGSGASGAAAPARGGTSSTRTGTSSARTASGRARSSAVSARTAATRSGPTTQGSRSTGRGGLGLGLVEIPQVEYRDPGEAVLADPQVPEHKRFCSKCGTQVGRSRDGRPGRTSGYCAKCGGSYDFNPRLALGDLVGGQYEVLGCLAHGGLGWIYLARDNNVSGRWVALKGLLDSGDADALAAAVAERRFLAEVEHPNIVRIYNFVRHQLDDYIVMEYVGGKSLKQLALDHRGEHGAPLPLERVLAYAIEVLPAFGYLHSIGLLYCDFKPDNVIQSEEQLKLIDLGAVRAFDDDDSAVYGTVGYQAPEIAERGPSIESDLFTVGRMMAVLSFDFKGFTSAFATTLPSRESVPVLVEYESFDRALRRATHPRRERRFSSAAEMAAQLTGVLREVLALRDGLPRPAPGAMFTGERMAVGTDLRRPGGRQFAAALPIPAVDPTDPHAGVLATLGGNPGQVINTLNSLPNPSTEVYYRLVRAEIDNDRVEEAADWLDLLQQQDPYDWRVLWYRGLLALIREDAAAARAFFESCYDELPGEPAPKLALAASADLAGDDATALRYYRLVWTVDRSYATAAFAIARLRTAQNDHAGAVEVLGQVPESSIHRTAAELQAITTRLGSPGFAQWVTSAQLHELGSRVDALGLDGEAHASMVCLVLRAALDWLTARPAAAAAGRDVAQGRVFDTELTERGIRLALERAYRARARMAPDRRSRIELVDQANALRPRTLL</sequence>
<evidence type="ECO:0000256" key="6">
    <source>
        <dbReference type="ARBA" id="ARBA00022840"/>
    </source>
</evidence>
<dbReference type="FunFam" id="3.30.200.20:FF:000205">
    <property type="entry name" value="Serine/threonine protein kinase"/>
    <property type="match status" value="1"/>
</dbReference>
<gene>
    <name evidence="11" type="ORF">KGA66_16515</name>
</gene>
<protein>
    <recommendedName>
        <fullName evidence="1">non-specific serine/threonine protein kinase</fullName>
        <ecNumber evidence="1">2.7.11.1</ecNumber>
    </recommendedName>
</protein>
<dbReference type="InterPro" id="IPR031634">
    <property type="entry name" value="PknG_rubred"/>
</dbReference>
<dbReference type="Gene3D" id="1.25.40.10">
    <property type="entry name" value="Tetratricopeptide repeat domain"/>
    <property type="match status" value="1"/>
</dbReference>
<accession>A0A8J7WQP1</accession>
<dbReference type="InterPro" id="IPR011990">
    <property type="entry name" value="TPR-like_helical_dom_sf"/>
</dbReference>
<evidence type="ECO:0000313" key="11">
    <source>
        <dbReference type="EMBL" id="MBS2964662.1"/>
    </source>
</evidence>
<dbReference type="Gene3D" id="3.30.200.20">
    <property type="entry name" value="Phosphorylase Kinase, domain 1"/>
    <property type="match status" value="1"/>
</dbReference>
<evidence type="ECO:0000256" key="8">
    <source>
        <dbReference type="ARBA" id="ARBA00048679"/>
    </source>
</evidence>
<dbReference type="SUPFAM" id="SSF48452">
    <property type="entry name" value="TPR-like"/>
    <property type="match status" value="1"/>
</dbReference>
<dbReference type="CDD" id="cd14014">
    <property type="entry name" value="STKc_PknB_like"/>
    <property type="match status" value="1"/>
</dbReference>
<keyword evidence="12" id="KW-1185">Reference proteome</keyword>